<dbReference type="OrthoDB" id="9802857at2"/>
<dbReference type="Pfam" id="PF01966">
    <property type="entry name" value="HD"/>
    <property type="match status" value="1"/>
</dbReference>
<reference evidence="2 3" key="1">
    <citation type="submission" date="2018-12" db="EMBL/GenBank/DDBJ databases">
        <authorList>
            <person name="Li S."/>
            <person name="Yang R."/>
            <person name="Chen G."/>
            <person name="Zou L."/>
            <person name="Zhang C."/>
            <person name="Chen Y."/>
            <person name="Liu Z."/>
            <person name="Li Y."/>
            <person name="Yan Y."/>
            <person name="Huang M."/>
            <person name="Chen T."/>
        </authorList>
    </citation>
    <scope>NUCLEOTIDE SEQUENCE [LARGE SCALE GENOMIC DNA]</scope>
    <source>
        <strain evidence="2 3">1257</strain>
    </source>
</reference>
<dbReference type="PANTHER" id="PTHR40202">
    <property type="match status" value="1"/>
</dbReference>
<dbReference type="EMBL" id="CP034338">
    <property type="protein sequence ID" value="AZL69961.1"/>
    <property type="molecule type" value="Genomic_DNA"/>
</dbReference>
<protein>
    <submittedName>
        <fullName evidence="2">HD domain-containing protein</fullName>
    </submittedName>
</protein>
<dbReference type="Gene3D" id="1.10.3210.10">
    <property type="entry name" value="Hypothetical protein af1432"/>
    <property type="match status" value="1"/>
</dbReference>
<name>A0A3S8UNX3_9PSED</name>
<dbReference type="InterPro" id="IPR006674">
    <property type="entry name" value="HD_domain"/>
</dbReference>
<dbReference type="SUPFAM" id="SSF109604">
    <property type="entry name" value="HD-domain/PDEase-like"/>
    <property type="match status" value="1"/>
</dbReference>
<sequence length="194" mass="22422">MNQQASFNHMRDGTAQDWAIIADDFRAYARQLPRRILAHLRLLDGDFGGFPIDRLSHSLQTASRAWRDGRDEEYVVCALLHDIGDTLGSYNHPDIAAAILKPFVSPENLWMVEHHGIFQGYYFFHHLGMDRHLREQFSAHPQYQQTIDFCARYDAAAFDPDYESLPLSFFEAMLERVFAQPRQSIYKAALQESA</sequence>
<dbReference type="InterPro" id="IPR052567">
    <property type="entry name" value="OP_Dioxygenase"/>
</dbReference>
<gene>
    <name evidence="2" type="ORF">EJA05_20535</name>
</gene>
<accession>A0A3S8UNX3</accession>
<evidence type="ECO:0000259" key="1">
    <source>
        <dbReference type="Pfam" id="PF01966"/>
    </source>
</evidence>
<organism evidence="2 3">
    <name type="scientific">Pseudomonas entomophila</name>
    <dbReference type="NCBI Taxonomy" id="312306"/>
    <lineage>
        <taxon>Bacteria</taxon>
        <taxon>Pseudomonadati</taxon>
        <taxon>Pseudomonadota</taxon>
        <taxon>Gammaproteobacteria</taxon>
        <taxon>Pseudomonadales</taxon>
        <taxon>Pseudomonadaceae</taxon>
        <taxon>Pseudomonas</taxon>
    </lineage>
</organism>
<evidence type="ECO:0000313" key="2">
    <source>
        <dbReference type="EMBL" id="AZL69961.1"/>
    </source>
</evidence>
<dbReference type="PANTHER" id="PTHR40202:SF1">
    <property type="entry name" value="HD DOMAIN-CONTAINING PROTEIN"/>
    <property type="match status" value="1"/>
</dbReference>
<proteinExistence type="predicted"/>
<feature type="domain" description="HD" evidence="1">
    <location>
        <begin position="54"/>
        <end position="117"/>
    </location>
</feature>
<evidence type="ECO:0000313" key="3">
    <source>
        <dbReference type="Proteomes" id="UP000268230"/>
    </source>
</evidence>
<dbReference type="KEGG" id="pory:EJA05_20535"/>
<dbReference type="Proteomes" id="UP000268230">
    <property type="component" value="Chromosome"/>
</dbReference>
<dbReference type="AlphaFoldDB" id="A0A3S8UNX3"/>